<evidence type="ECO:0000313" key="3">
    <source>
        <dbReference type="Proteomes" id="UP000000271"/>
    </source>
</evidence>
<dbReference type="EMBL" id="CP001791">
    <property type="protein sequence ID" value="ADI00217.1"/>
    <property type="molecule type" value="Genomic_DNA"/>
</dbReference>
<gene>
    <name evidence="2" type="ordered locus">Bsel_2720</name>
</gene>
<dbReference type="HOGENOM" id="CLU_1040728_0_0_9"/>
<dbReference type="KEGG" id="bse:Bsel_2720"/>
<dbReference type="PROSITE" id="PS51257">
    <property type="entry name" value="PROKAR_LIPOPROTEIN"/>
    <property type="match status" value="1"/>
</dbReference>
<feature type="chain" id="PRO_5039141206" evidence="1">
    <location>
        <begin position="21"/>
        <end position="267"/>
    </location>
</feature>
<organism evidence="2 3">
    <name type="scientific">Bacillus selenitireducens (strain ATCC 700615 / DSM 15326 / MLS10)</name>
    <dbReference type="NCBI Taxonomy" id="439292"/>
    <lineage>
        <taxon>Bacteria</taxon>
        <taxon>Bacillati</taxon>
        <taxon>Bacillota</taxon>
        <taxon>Bacilli</taxon>
        <taxon>Bacillales</taxon>
        <taxon>Bacillaceae</taxon>
        <taxon>Salisediminibacterium</taxon>
    </lineage>
</organism>
<feature type="signal peptide" evidence="1">
    <location>
        <begin position="1"/>
        <end position="20"/>
    </location>
</feature>
<dbReference type="OrthoDB" id="2966544at2"/>
<dbReference type="AlphaFoldDB" id="D6XYE8"/>
<reference evidence="2" key="1">
    <citation type="submission" date="2009-10" db="EMBL/GenBank/DDBJ databases">
        <title>Complete sequence of Bacillus selenitireducens MLS10.</title>
        <authorList>
            <consortium name="US DOE Joint Genome Institute"/>
            <person name="Lucas S."/>
            <person name="Copeland A."/>
            <person name="Lapidus A."/>
            <person name="Glavina del Rio T."/>
            <person name="Dalin E."/>
            <person name="Tice H."/>
            <person name="Bruce D."/>
            <person name="Goodwin L."/>
            <person name="Pitluck S."/>
            <person name="Sims D."/>
            <person name="Brettin T."/>
            <person name="Detter J.C."/>
            <person name="Han C."/>
            <person name="Larimer F."/>
            <person name="Land M."/>
            <person name="Hauser L."/>
            <person name="Kyrpides N."/>
            <person name="Ovchinnikova G."/>
            <person name="Stolz J."/>
        </authorList>
    </citation>
    <scope>NUCLEOTIDE SEQUENCE [LARGE SCALE GENOMIC DNA]</scope>
    <source>
        <strain evidence="2">MLS10</strain>
    </source>
</reference>
<dbReference type="STRING" id="439292.Bsel_2720"/>
<dbReference type="RefSeq" id="WP_013173631.1">
    <property type="nucleotide sequence ID" value="NC_014219.1"/>
</dbReference>
<sequence length="267" mass="30627">MKRIAWLVTLLLLTATAGCSQEENSEEETVAVTGKYPAHFAGVEIHGLLPFFVDDSLGGSHFRYDHTFGSEREDYQAEAYWLELSPDTDWYKENGEGDLEPLDPDNGRAAFDYPNQSMTVTFGKSFEAERLNLPAHVSWTPEFLPVEKALSITIHPYRMEDYLYYNLPDGGDAYLYWLFDDISDYDQQFLRQYAYSLYLDEGITLNYRFISDTDSNTARLMGIDELPYFIIVNEEGIVAESDDRAAVERTLAEEMGIRIFDHVYTGN</sequence>
<protein>
    <submittedName>
        <fullName evidence="2">Uncharacterized protein</fullName>
    </submittedName>
</protein>
<dbReference type="Proteomes" id="UP000000271">
    <property type="component" value="Chromosome"/>
</dbReference>
<evidence type="ECO:0000256" key="1">
    <source>
        <dbReference type="SAM" id="SignalP"/>
    </source>
</evidence>
<accession>D6XYE8</accession>
<keyword evidence="1" id="KW-0732">Signal</keyword>
<keyword evidence="3" id="KW-1185">Reference proteome</keyword>
<name>D6XYE8_BACIE</name>
<proteinExistence type="predicted"/>
<evidence type="ECO:0000313" key="2">
    <source>
        <dbReference type="EMBL" id="ADI00217.1"/>
    </source>
</evidence>